<reference evidence="1 2" key="1">
    <citation type="submission" date="2016-11" db="EMBL/GenBank/DDBJ databases">
        <authorList>
            <person name="Jaros S."/>
            <person name="Januszkiewicz K."/>
            <person name="Wedrychowicz H."/>
        </authorList>
    </citation>
    <scope>NUCLEOTIDE SEQUENCE [LARGE SCALE GENOMIC DNA]</scope>
    <source>
        <strain evidence="1 2">DSM 26883</strain>
    </source>
</reference>
<dbReference type="Proteomes" id="UP000184436">
    <property type="component" value="Unassembled WGS sequence"/>
</dbReference>
<organism evidence="1 2">
    <name type="scientific">Bacteroides faecichinchillae</name>
    <dbReference type="NCBI Taxonomy" id="871325"/>
    <lineage>
        <taxon>Bacteria</taxon>
        <taxon>Pseudomonadati</taxon>
        <taxon>Bacteroidota</taxon>
        <taxon>Bacteroidia</taxon>
        <taxon>Bacteroidales</taxon>
        <taxon>Bacteroidaceae</taxon>
        <taxon>Bacteroides</taxon>
    </lineage>
</organism>
<dbReference type="AlphaFoldDB" id="A0A1M4TSJ0"/>
<evidence type="ECO:0000313" key="2">
    <source>
        <dbReference type="Proteomes" id="UP000184436"/>
    </source>
</evidence>
<dbReference type="EMBL" id="FQVD01000002">
    <property type="protein sequence ID" value="SHE47388.1"/>
    <property type="molecule type" value="Genomic_DNA"/>
</dbReference>
<dbReference type="STRING" id="871325.SAMN05444349_102230"/>
<dbReference type="RefSeq" id="WP_025073639.1">
    <property type="nucleotide sequence ID" value="NZ_FQVD01000002.1"/>
</dbReference>
<keyword evidence="2" id="KW-1185">Reference proteome</keyword>
<name>A0A1M4TSJ0_9BACE</name>
<accession>A0A1M4TSJ0</accession>
<protein>
    <submittedName>
        <fullName evidence="1">Uncharacterized protein</fullName>
    </submittedName>
</protein>
<gene>
    <name evidence="1" type="ORF">SAMN05444349_102230</name>
</gene>
<sequence length="443" mass="52262">MINNDKKKITLGVSVQKFKNKPDNWKVLTYKRHTITIEELVNLICEGHCICQNFKTTSEIFGLREKTIANFDFADCVVLDIDDTFLSMNDFYLSLKDEHKPTIIYTTYSNIDNVNNRFRLIYVFNEPIRSNEYYRGIANTIVYNIQKEIEGFDLKDKTCLNASQQFAGNGNDNIVYYYNDNILCPTDFGFDENYFSNSDSILKKERKNNIQTDLESPIGNTEFMKDFWGMSYKRNEEEFIRKYANVYPFLEATPLPETDTDTPYILLPNNYIEIKRYWYREPQIKNGNEVAYKSHVVKLKSGNRRKLLYDGCLLRKIMLPDITVEHLLYCLVCERRYYVDNQDKVITNKILYQIAKDSWSDIERNINIQKDKRLFIVNPKYCEKYGISKQTARNIATKMLLDLQLKQLYDTNLSIKENLESLKNQGIKIGKSSLYNWVKSQKI</sequence>
<proteinExistence type="predicted"/>
<evidence type="ECO:0000313" key="1">
    <source>
        <dbReference type="EMBL" id="SHE47388.1"/>
    </source>
</evidence>